<dbReference type="eggNOG" id="arCOG03911">
    <property type="taxonomic scope" value="Archaea"/>
</dbReference>
<gene>
    <name evidence="2" type="ORF">C447_11325</name>
</gene>
<keyword evidence="3" id="KW-1185">Reference proteome</keyword>
<comment type="caution">
    <text evidence="2">The sequence shown here is derived from an EMBL/GenBank/DDBJ whole genome shotgun (WGS) entry which is preliminary data.</text>
</comment>
<evidence type="ECO:0000313" key="3">
    <source>
        <dbReference type="Proteomes" id="UP000011566"/>
    </source>
</evidence>
<dbReference type="RefSeq" id="WP_007693939.1">
    <property type="nucleotide sequence ID" value="NZ_AJRK01000427.1"/>
</dbReference>
<dbReference type="PATRIC" id="fig|1132509.6.peg.2563"/>
<keyword evidence="1" id="KW-0812">Transmembrane</keyword>
<name>M0M099_9EURY</name>
<dbReference type="Proteomes" id="UP000011566">
    <property type="component" value="Unassembled WGS sequence"/>
</dbReference>
<dbReference type="AlphaFoldDB" id="M0M099"/>
<protein>
    <recommendedName>
        <fullName evidence="4">SHOCT domain-containing protein</fullName>
    </recommendedName>
</protein>
<dbReference type="OrthoDB" id="178074at2157"/>
<evidence type="ECO:0000256" key="1">
    <source>
        <dbReference type="SAM" id="Phobius"/>
    </source>
</evidence>
<feature type="transmembrane region" description="Helical" evidence="1">
    <location>
        <begin position="55"/>
        <end position="78"/>
    </location>
</feature>
<keyword evidence="1" id="KW-1133">Transmembrane helix</keyword>
<reference evidence="2 3" key="1">
    <citation type="journal article" date="2014" name="PLoS Genet.">
        <title>Phylogenetically driven sequencing of extremely halophilic archaea reveals strategies for static and dynamic osmo-response.</title>
        <authorList>
            <person name="Becker E.A."/>
            <person name="Seitzer P.M."/>
            <person name="Tritt A."/>
            <person name="Larsen D."/>
            <person name="Krusor M."/>
            <person name="Yao A.I."/>
            <person name="Wu D."/>
            <person name="Madern D."/>
            <person name="Eisen J.A."/>
            <person name="Darling A.E."/>
            <person name="Facciotti M.T."/>
        </authorList>
    </citation>
    <scope>NUCLEOTIDE SEQUENCE [LARGE SCALE GENOMIC DNA]</scope>
    <source>
        <strain evidence="2 3">100A6</strain>
    </source>
</reference>
<accession>M0M099</accession>
<feature type="transmembrane region" description="Helical" evidence="1">
    <location>
        <begin position="7"/>
        <end position="35"/>
    </location>
</feature>
<sequence>MGWLRENAFAIAIGTLLVSGGLLVVVLGYVSLVVYAALTAGVSLVGVVTDLAVPYLPVVAVLFVLLTVSTVGVSWGILRRLSLPKSERLGSAAERAGKRYPVLDELGVADSLTPPEPTTEEKLEELKRRYVAGEIDETTFERELDRFVADDSVDDERVNDEREAALDRRTS</sequence>
<evidence type="ECO:0000313" key="2">
    <source>
        <dbReference type="EMBL" id="EMA38024.1"/>
    </source>
</evidence>
<organism evidence="2 3">
    <name type="scientific">Halococcus hamelinensis 100A6</name>
    <dbReference type="NCBI Taxonomy" id="1132509"/>
    <lineage>
        <taxon>Archaea</taxon>
        <taxon>Methanobacteriati</taxon>
        <taxon>Methanobacteriota</taxon>
        <taxon>Stenosarchaea group</taxon>
        <taxon>Halobacteria</taxon>
        <taxon>Halobacteriales</taxon>
        <taxon>Halococcaceae</taxon>
        <taxon>Halococcus</taxon>
    </lineage>
</organism>
<keyword evidence="1" id="KW-0472">Membrane</keyword>
<evidence type="ECO:0008006" key="4">
    <source>
        <dbReference type="Google" id="ProtNLM"/>
    </source>
</evidence>
<proteinExistence type="predicted"/>
<dbReference type="EMBL" id="AOMB01000032">
    <property type="protein sequence ID" value="EMA38024.1"/>
    <property type="molecule type" value="Genomic_DNA"/>
</dbReference>